<dbReference type="GO" id="GO:0016787">
    <property type="term" value="F:hydrolase activity"/>
    <property type="evidence" value="ECO:0007669"/>
    <property type="project" value="UniProtKB-KW"/>
</dbReference>
<evidence type="ECO:0000313" key="4">
    <source>
        <dbReference type="Proteomes" id="UP000278143"/>
    </source>
</evidence>
<keyword evidence="1 3" id="KW-0378">Hydrolase</keyword>
<gene>
    <name evidence="3" type="ORF">SYNPS1DRAFT_29586</name>
</gene>
<evidence type="ECO:0000259" key="2">
    <source>
        <dbReference type="Pfam" id="PF07859"/>
    </source>
</evidence>
<dbReference type="PANTHER" id="PTHR48081:SF8">
    <property type="entry name" value="ALPHA_BETA HYDROLASE FOLD-3 DOMAIN-CONTAINING PROTEIN-RELATED"/>
    <property type="match status" value="1"/>
</dbReference>
<dbReference type="Gene3D" id="3.40.50.1820">
    <property type="entry name" value="alpha/beta hydrolase"/>
    <property type="match status" value="1"/>
</dbReference>
<dbReference type="Proteomes" id="UP000278143">
    <property type="component" value="Unassembled WGS sequence"/>
</dbReference>
<name>A0A4P9YXC7_9FUNG</name>
<dbReference type="EMBL" id="KZ990105">
    <property type="protein sequence ID" value="RKP24654.1"/>
    <property type="molecule type" value="Genomic_DNA"/>
</dbReference>
<proteinExistence type="predicted"/>
<dbReference type="InterPro" id="IPR029058">
    <property type="entry name" value="AB_hydrolase_fold"/>
</dbReference>
<dbReference type="SUPFAM" id="SSF53474">
    <property type="entry name" value="alpha/beta-Hydrolases"/>
    <property type="match status" value="1"/>
</dbReference>
<evidence type="ECO:0000256" key="1">
    <source>
        <dbReference type="ARBA" id="ARBA00022801"/>
    </source>
</evidence>
<evidence type="ECO:0000313" key="3">
    <source>
        <dbReference type="EMBL" id="RKP24654.1"/>
    </source>
</evidence>
<reference evidence="4" key="1">
    <citation type="journal article" date="2018" name="Nat. Microbiol.">
        <title>Leveraging single-cell genomics to expand the fungal tree of life.</title>
        <authorList>
            <person name="Ahrendt S.R."/>
            <person name="Quandt C.A."/>
            <person name="Ciobanu D."/>
            <person name="Clum A."/>
            <person name="Salamov A."/>
            <person name="Andreopoulos B."/>
            <person name="Cheng J.F."/>
            <person name="Woyke T."/>
            <person name="Pelin A."/>
            <person name="Henrissat B."/>
            <person name="Reynolds N.K."/>
            <person name="Benny G.L."/>
            <person name="Smith M.E."/>
            <person name="James T.Y."/>
            <person name="Grigoriev I.V."/>
        </authorList>
    </citation>
    <scope>NUCLEOTIDE SEQUENCE [LARGE SCALE GENOMIC DNA]</scope>
    <source>
        <strain evidence="4">Benny S71-1</strain>
    </source>
</reference>
<organism evidence="3 4">
    <name type="scientific">Syncephalis pseudoplumigaleata</name>
    <dbReference type="NCBI Taxonomy" id="1712513"/>
    <lineage>
        <taxon>Eukaryota</taxon>
        <taxon>Fungi</taxon>
        <taxon>Fungi incertae sedis</taxon>
        <taxon>Zoopagomycota</taxon>
        <taxon>Zoopagomycotina</taxon>
        <taxon>Zoopagomycetes</taxon>
        <taxon>Zoopagales</taxon>
        <taxon>Piptocephalidaceae</taxon>
        <taxon>Syncephalis</taxon>
    </lineage>
</organism>
<dbReference type="InterPro" id="IPR013094">
    <property type="entry name" value="AB_hydrolase_3"/>
</dbReference>
<feature type="domain" description="Alpha/beta hydrolase fold-3" evidence="2">
    <location>
        <begin position="3"/>
        <end position="199"/>
    </location>
</feature>
<sequence length="258" mass="29412">MAWRLSRDTGCPVLMLNYRLAPDHPYPSAIVDALACYMWLTDRSPHGAGYTPEQVIIGGDSADLTVALLCMLRDSGMKQPAGTYLWSPWMDLTHSSESWRTNNRSDYIPDPVSMDIMRVLPFGDREHFYVKSHDLIRHPYVSPFYATYEHFPPMLVQTGTAERLYDEGKRCAKSHRVANAGRHTPTRLEIYEEMPHVWQALTFLPSAKEALRRTSLFIVDVWQHAANNSDNNAASTATALKDWYLKIDTHGKATTLPW</sequence>
<accession>A0A4P9YXC7</accession>
<dbReference type="PANTHER" id="PTHR48081">
    <property type="entry name" value="AB HYDROLASE SUPERFAMILY PROTEIN C4A8.06C"/>
    <property type="match status" value="1"/>
</dbReference>
<dbReference type="InterPro" id="IPR050300">
    <property type="entry name" value="GDXG_lipolytic_enzyme"/>
</dbReference>
<keyword evidence="4" id="KW-1185">Reference proteome</keyword>
<dbReference type="Pfam" id="PF07859">
    <property type="entry name" value="Abhydrolase_3"/>
    <property type="match status" value="1"/>
</dbReference>
<protein>
    <submittedName>
        <fullName evidence="3">Alpha/beta hydrolase fold-domain-containing protein</fullName>
    </submittedName>
</protein>
<dbReference type="AlphaFoldDB" id="A0A4P9YXC7"/>
<dbReference type="OrthoDB" id="408631at2759"/>